<dbReference type="InterPro" id="IPR002104">
    <property type="entry name" value="Integrase_catalytic"/>
</dbReference>
<dbReference type="Gene3D" id="1.10.443.10">
    <property type="entry name" value="Intergrase catalytic core"/>
    <property type="match status" value="1"/>
</dbReference>
<keyword evidence="1" id="KW-0233">DNA recombination</keyword>
<evidence type="ECO:0000256" key="2">
    <source>
        <dbReference type="SAM" id="MobiDB-lite"/>
    </source>
</evidence>
<evidence type="ECO:0000313" key="5">
    <source>
        <dbReference type="Proteomes" id="UP000281084"/>
    </source>
</evidence>
<organism evidence="4 5">
    <name type="scientific">Acinetobacter cumulans</name>
    <dbReference type="NCBI Taxonomy" id="2136182"/>
    <lineage>
        <taxon>Bacteria</taxon>
        <taxon>Pseudomonadati</taxon>
        <taxon>Pseudomonadota</taxon>
        <taxon>Gammaproteobacteria</taxon>
        <taxon>Moraxellales</taxon>
        <taxon>Moraxellaceae</taxon>
        <taxon>Acinetobacter</taxon>
    </lineage>
</organism>
<dbReference type="CDD" id="cd00397">
    <property type="entry name" value="DNA_BRE_C"/>
    <property type="match status" value="1"/>
</dbReference>
<protein>
    <submittedName>
        <fullName evidence="4">Site-specific integrase</fullName>
    </submittedName>
</protein>
<dbReference type="InterPro" id="IPR013762">
    <property type="entry name" value="Integrase-like_cat_sf"/>
</dbReference>
<dbReference type="GO" id="GO:0003677">
    <property type="term" value="F:DNA binding"/>
    <property type="evidence" value="ECO:0007669"/>
    <property type="project" value="InterPro"/>
</dbReference>
<name>A0A3A8FZB1_9GAMM</name>
<dbReference type="Pfam" id="PF00589">
    <property type="entry name" value="Phage_integrase"/>
    <property type="match status" value="1"/>
</dbReference>
<dbReference type="Proteomes" id="UP000281084">
    <property type="component" value="Unassembled WGS sequence"/>
</dbReference>
<feature type="region of interest" description="Disordered" evidence="2">
    <location>
        <begin position="1"/>
        <end position="21"/>
    </location>
</feature>
<dbReference type="PROSITE" id="PS51898">
    <property type="entry name" value="TYR_RECOMBINASE"/>
    <property type="match status" value="1"/>
</dbReference>
<dbReference type="SUPFAM" id="SSF56349">
    <property type="entry name" value="DNA breaking-rejoining enzymes"/>
    <property type="match status" value="1"/>
</dbReference>
<evidence type="ECO:0000256" key="1">
    <source>
        <dbReference type="ARBA" id="ARBA00023172"/>
    </source>
</evidence>
<dbReference type="RefSeq" id="WP_120367704.1">
    <property type="nucleotide sequence ID" value="NZ_RAXZ01000013.1"/>
</dbReference>
<proteinExistence type="predicted"/>
<reference evidence="4 5" key="1">
    <citation type="submission" date="2018-09" db="EMBL/GenBank/DDBJ databases">
        <title>The draft genome of Acinetobacter spp. strains.</title>
        <authorList>
            <person name="Qin J."/>
            <person name="Feng Y."/>
            <person name="Zong Z."/>
        </authorList>
    </citation>
    <scope>NUCLEOTIDE SEQUENCE [LARGE SCALE GENOMIC DNA]</scope>
    <source>
        <strain evidence="4 5">WCHAc060002</strain>
    </source>
</reference>
<sequence>MSSLNKKKSTPPFAEVRRQLKRDKLEQKLRADAEQELKQFFDEQNFSNKKDLAQFYQEIYEFIKCKAISLAWKKNAHEFFRAYIKDLNKTKNQDFPLPHLTFEMKRDEPIFTLDWIQAGHEIDIIIEKLWDYWILAQDSSSFSDDEIIGNILLCSILYGGLCQTASLNALLEHLKNPAKIQKICDLNIIFLEPVTQSYGDLFIDEKTIRKSRNFVPDQLTRLWLIHFNTRQIREISRDVDAYLRLIFQKIAYPYTNKTFKFLRDYANFNWLQLKNADVDPALSQCLLENTLTCGLSEHEFENFAYPKFKTQLTDEIEQNVSSTAKTLPDFNTPEAVENVIFIHKNLLRIIRTSSTDQPIAELIIDFFLRHQKQFNEFSKRIVLWLISLYRPSLKQINELSATFNFDAAKYTRSFPENQKLADSSIYTYYTRIAEPFLTHALQYSDVDEEVNDLLSKIYQQIISNTRLADEVDQSEVKKSKDQTIHMLKRFHTFQQIVFQADDFGLEFIASQSRPRARIIGHTAFQVILKKLDQLLHDQFISNHHYKLLKIIYILAYRTGMRINEILGLRVKDIEGLDQFSIWVQPYGSKKQGNQHLLKTDSAERIVPAYALLKDEEYQFFSDFVAEKRLENKKSLYLFSNLNENKKLNKHTVTVPLKLILNQVFKEHHYSFHSFRHTAANHLSLLLNCEYAPLVQELIDYSKDEYQKIRAELLQNQNGQNHWFVIAHILGHIEPVETFKSYIHLSYLIAGQKLLKHHPDMPNELAKKIMGHNATFKNLAISKDEKDFNFDKNQSALATILLNDQTNWLESNATDILNELSLQSQQPHDFFAYFAGTEDSKISLKRFYETLNQLEIHNDPQFVSQKMCLSEELVHHWYENALNLAAIKSQKGNPRLFSIASSTQLKPAMIDTAEELHAMTYFFEQLQKITRKNPTQIEFVLNLFLSRVTASHTGIHYRWKDIDQLEYFYSQVKTLFPAKFWHLLGQDLLTNLDAKKQPQLFKLAKASTDKHPSTQEDFPRLQLYSVKDGHALAAFKFCLHLACIGRPKSIQLNKLDDMIPDTVHKPLAVLQQQELLEAD</sequence>
<dbReference type="EMBL" id="RAXZ01000013">
    <property type="protein sequence ID" value="RKG52162.1"/>
    <property type="molecule type" value="Genomic_DNA"/>
</dbReference>
<gene>
    <name evidence="4" type="ORF">D7V64_10785</name>
</gene>
<accession>A0A3A8FZB1</accession>
<dbReference type="AlphaFoldDB" id="A0A3A8FZB1"/>
<dbReference type="GO" id="GO:0015074">
    <property type="term" value="P:DNA integration"/>
    <property type="evidence" value="ECO:0007669"/>
    <property type="project" value="InterPro"/>
</dbReference>
<dbReference type="InterPro" id="IPR011010">
    <property type="entry name" value="DNA_brk_join_enz"/>
</dbReference>
<comment type="caution">
    <text evidence="4">The sequence shown here is derived from an EMBL/GenBank/DDBJ whole genome shotgun (WGS) entry which is preliminary data.</text>
</comment>
<evidence type="ECO:0000259" key="3">
    <source>
        <dbReference type="PROSITE" id="PS51898"/>
    </source>
</evidence>
<dbReference type="GO" id="GO:0006310">
    <property type="term" value="P:DNA recombination"/>
    <property type="evidence" value="ECO:0007669"/>
    <property type="project" value="UniProtKB-KW"/>
</dbReference>
<feature type="domain" description="Tyr recombinase" evidence="3">
    <location>
        <begin position="529"/>
        <end position="758"/>
    </location>
</feature>
<evidence type="ECO:0000313" key="4">
    <source>
        <dbReference type="EMBL" id="RKG52162.1"/>
    </source>
</evidence>